<dbReference type="GO" id="GO:0006897">
    <property type="term" value="P:endocytosis"/>
    <property type="evidence" value="ECO:0007669"/>
    <property type="project" value="TreeGrafter"/>
</dbReference>
<dbReference type="Proteomes" id="UP000234323">
    <property type="component" value="Unassembled WGS sequence"/>
</dbReference>
<dbReference type="Gene3D" id="1.25.40.90">
    <property type="match status" value="1"/>
</dbReference>
<feature type="compositionally biased region" description="Polar residues" evidence="1">
    <location>
        <begin position="462"/>
        <end position="475"/>
    </location>
</feature>
<dbReference type="EMBL" id="LLXI01000394">
    <property type="protein sequence ID" value="PKY45582.1"/>
    <property type="molecule type" value="Genomic_DNA"/>
</dbReference>
<dbReference type="Pfam" id="PF01417">
    <property type="entry name" value="ENTH"/>
    <property type="match status" value="1"/>
</dbReference>
<feature type="compositionally biased region" description="Low complexity" evidence="1">
    <location>
        <begin position="295"/>
        <end position="319"/>
    </location>
</feature>
<dbReference type="SUPFAM" id="SSF48464">
    <property type="entry name" value="ENTH/VHS domain"/>
    <property type="match status" value="1"/>
</dbReference>
<dbReference type="PANTHER" id="PTHR12276:SF110">
    <property type="entry name" value="EPSIN-1-RELATED"/>
    <property type="match status" value="1"/>
</dbReference>
<dbReference type="GO" id="GO:0030276">
    <property type="term" value="F:clathrin binding"/>
    <property type="evidence" value="ECO:0007669"/>
    <property type="project" value="TreeGrafter"/>
</dbReference>
<evidence type="ECO:0000256" key="1">
    <source>
        <dbReference type="SAM" id="MobiDB-lite"/>
    </source>
</evidence>
<reference evidence="4 6" key="1">
    <citation type="submission" date="2015-10" db="EMBL/GenBank/DDBJ databases">
        <title>Genome analyses suggest a sexual origin of heterokaryosis in a supposedly ancient asexual fungus.</title>
        <authorList>
            <person name="Ropars J."/>
            <person name="Sedzielewska K."/>
            <person name="Noel J."/>
            <person name="Charron P."/>
            <person name="Farinelli L."/>
            <person name="Marton T."/>
            <person name="Kruger M."/>
            <person name="Pelin A."/>
            <person name="Brachmann A."/>
            <person name="Corradi N."/>
        </authorList>
    </citation>
    <scope>NUCLEOTIDE SEQUENCE [LARGE SCALE GENOMIC DNA]</scope>
    <source>
        <strain evidence="4 6">A4</strain>
        <strain evidence="3 5">C2</strain>
    </source>
</reference>
<dbReference type="AlphaFoldDB" id="A0A2I1GG34"/>
<keyword evidence="6" id="KW-1185">Reference proteome</keyword>
<feature type="compositionally biased region" description="Polar residues" evidence="1">
    <location>
        <begin position="259"/>
        <end position="279"/>
    </location>
</feature>
<dbReference type="GO" id="GO:0007015">
    <property type="term" value="P:actin filament organization"/>
    <property type="evidence" value="ECO:0007669"/>
    <property type="project" value="TreeGrafter"/>
</dbReference>
<dbReference type="FunFam" id="1.25.40.90:FF:000006">
    <property type="entry name" value="Clathrin interactor 1"/>
    <property type="match status" value="1"/>
</dbReference>
<dbReference type="EMBL" id="LLXL01000771">
    <property type="protein sequence ID" value="PKK69055.1"/>
    <property type="molecule type" value="Genomic_DNA"/>
</dbReference>
<dbReference type="PROSITE" id="PS50942">
    <property type="entry name" value="ENTH"/>
    <property type="match status" value="1"/>
</dbReference>
<reference evidence="3 5" key="2">
    <citation type="submission" date="2017-10" db="EMBL/GenBank/DDBJ databases">
        <title>Extensive intraspecific genome diversity in a model arbuscular mycorrhizal fungus.</title>
        <authorList>
            <person name="Chen E.C.H."/>
            <person name="Morin E."/>
            <person name="Baudet D."/>
            <person name="Noel J."/>
            <person name="Ndikumana S."/>
            <person name="Charron P."/>
            <person name="St-Onge C."/>
            <person name="Giorgi J."/>
            <person name="Grigoriev I.V."/>
            <person name="Roux C."/>
            <person name="Martin F.M."/>
            <person name="Corradi N."/>
        </authorList>
    </citation>
    <scope>NUCLEOTIDE SEQUENCE [LARGE SCALE GENOMIC DNA]</scope>
    <source>
        <strain evidence="3 5">C2</strain>
    </source>
</reference>
<dbReference type="GO" id="GO:0030125">
    <property type="term" value="C:clathrin vesicle coat"/>
    <property type="evidence" value="ECO:0007669"/>
    <property type="project" value="TreeGrafter"/>
</dbReference>
<feature type="compositionally biased region" description="Basic and acidic residues" evidence="1">
    <location>
        <begin position="183"/>
        <end position="210"/>
    </location>
</feature>
<feature type="region of interest" description="Disordered" evidence="1">
    <location>
        <begin position="142"/>
        <end position="210"/>
    </location>
</feature>
<dbReference type="InterPro" id="IPR013809">
    <property type="entry name" value="ENTH"/>
</dbReference>
<dbReference type="CDD" id="cd16991">
    <property type="entry name" value="ENTH_Ent1_Ent2"/>
    <property type="match status" value="1"/>
</dbReference>
<dbReference type="SMART" id="SM00273">
    <property type="entry name" value="ENTH"/>
    <property type="match status" value="1"/>
</dbReference>
<dbReference type="GO" id="GO:0005543">
    <property type="term" value="F:phospholipid binding"/>
    <property type="evidence" value="ECO:0007669"/>
    <property type="project" value="TreeGrafter"/>
</dbReference>
<feature type="region of interest" description="Disordered" evidence="1">
    <location>
        <begin position="453"/>
        <end position="475"/>
    </location>
</feature>
<gene>
    <name evidence="4" type="ORF">RhiirA4_401407</name>
    <name evidence="3" type="ORF">RhiirC2_749038</name>
</gene>
<comment type="caution">
    <text evidence="4">The sequence shown here is derived from an EMBL/GenBank/DDBJ whole genome shotgun (WGS) entry which is preliminary data.</text>
</comment>
<accession>A0A2I1GG34</accession>
<evidence type="ECO:0000313" key="3">
    <source>
        <dbReference type="EMBL" id="PKK69055.1"/>
    </source>
</evidence>
<dbReference type="GO" id="GO:0005886">
    <property type="term" value="C:plasma membrane"/>
    <property type="evidence" value="ECO:0007669"/>
    <property type="project" value="TreeGrafter"/>
</dbReference>
<dbReference type="VEuPathDB" id="FungiDB:RhiirA1_407576"/>
<evidence type="ECO:0000313" key="5">
    <source>
        <dbReference type="Proteomes" id="UP000233469"/>
    </source>
</evidence>
<dbReference type="VEuPathDB" id="FungiDB:RhiirFUN_002279"/>
<dbReference type="PANTHER" id="PTHR12276">
    <property type="entry name" value="EPSIN/ENT-RELATED"/>
    <property type="match status" value="1"/>
</dbReference>
<dbReference type="InterPro" id="IPR008942">
    <property type="entry name" value="ENTH_VHS"/>
</dbReference>
<dbReference type="GO" id="GO:0005768">
    <property type="term" value="C:endosome"/>
    <property type="evidence" value="ECO:0007669"/>
    <property type="project" value="TreeGrafter"/>
</dbReference>
<evidence type="ECO:0000259" key="2">
    <source>
        <dbReference type="PROSITE" id="PS50942"/>
    </source>
</evidence>
<organism evidence="4 6">
    <name type="scientific">Rhizophagus irregularis</name>
    <dbReference type="NCBI Taxonomy" id="588596"/>
    <lineage>
        <taxon>Eukaryota</taxon>
        <taxon>Fungi</taxon>
        <taxon>Fungi incertae sedis</taxon>
        <taxon>Mucoromycota</taxon>
        <taxon>Glomeromycotina</taxon>
        <taxon>Glomeromycetes</taxon>
        <taxon>Glomerales</taxon>
        <taxon>Glomeraceae</taxon>
        <taxon>Rhizophagus</taxon>
    </lineage>
</organism>
<name>A0A2I1GG34_9GLOM</name>
<evidence type="ECO:0000313" key="4">
    <source>
        <dbReference type="EMBL" id="PKY45582.1"/>
    </source>
</evidence>
<protein>
    <submittedName>
        <fullName evidence="4">ENTH-domain-containing protein</fullName>
    </submittedName>
</protein>
<dbReference type="VEuPathDB" id="FungiDB:FUN_002221"/>
<sequence length="603" mass="66882">MSKYVVKATARTIKNYTKGYSDIQAKVRSATSNDPWGPSGTLMNEIAKATYNHNEFIEIMEMIDKRLNDHGKNWRHVFKALTLLDYCLHGGSEQVVSYAKKNLYVVKTLTEFQYIDEEGKDQGANVRQKAKEITNLLQDEERLKQERRNRDDMRRRMGGRSDYVNDQISDRSIEPGYLDDESEMQRAIEESKRSAQEYEARIKESEHDEVEKALRLSKEEEEKRLARLAEQNEKPLIDTSGFGNNPFPQQQTDFFGQPINSQFGNNQFSQYSSTSSNQFDPFDMIDNSQNSINYNLLNNNPLNNNPLNNNPLNNNPLNNNPYQMQQSQSYQTSTVGSNNPFGNFSQQKPDFGTTTSYGTNGTTTPYGTNGISSFNMSTSNFSSPNLATSTFESFSSSNKQPNFDSLIQSQEITKKPQDEKHSKLASLIASGGDGMDTFGNVGNRRVPAGSGFANALSVPSPRRSNSTGDISINQANPFLNTGGSGGGDGGGGYNTFSHPTTTTRSTDLFFGSTGNNTFNQEVNQSITPFSSSSYATNTTSNTLIDLSDVGGGFGTPPSKNPFQIQTPNTNTHNVNKPVSLNDLARLNQQNSPFHQNTGGFGNW</sequence>
<proteinExistence type="predicted"/>
<evidence type="ECO:0000313" key="6">
    <source>
        <dbReference type="Proteomes" id="UP000234323"/>
    </source>
</evidence>
<dbReference type="CDD" id="cd22249">
    <property type="entry name" value="UDM1_RNF168_RNF169-like"/>
    <property type="match status" value="1"/>
</dbReference>
<feature type="region of interest" description="Disordered" evidence="1">
    <location>
        <begin position="259"/>
        <end position="319"/>
    </location>
</feature>
<dbReference type="Proteomes" id="UP000233469">
    <property type="component" value="Unassembled WGS sequence"/>
</dbReference>
<feature type="compositionally biased region" description="Basic and acidic residues" evidence="1">
    <location>
        <begin position="142"/>
        <end position="155"/>
    </location>
</feature>
<feature type="domain" description="ENTH" evidence="2">
    <location>
        <begin position="15"/>
        <end position="147"/>
    </location>
</feature>